<name>A0ABP7JSY3_9RHOB</name>
<protein>
    <submittedName>
        <fullName evidence="3">Cysteine hydrolase family protein</fullName>
    </submittedName>
</protein>
<gene>
    <name evidence="3" type="ORF">GCM10022404_01460</name>
</gene>
<sequence>MDHTALILIDIQKGFDDPAWGARNNPGAEAAAGRLLAHFRSNHLPVYHVHHVSDAKGSPLSGAGVAFKTVVAPKARETVIEKHAHSAFDGTDLAQRLALRNVRDLVICGLPTGACVSATARDASALGLNVTVVPEACAAFTGAGEAGWETPDRPTPQAVHDAAIASLQSGIATARTLGEILAR</sequence>
<reference evidence="4" key="1">
    <citation type="journal article" date="2019" name="Int. J. Syst. Evol. Microbiol.">
        <title>The Global Catalogue of Microorganisms (GCM) 10K type strain sequencing project: providing services to taxonomists for standard genome sequencing and annotation.</title>
        <authorList>
            <consortium name="The Broad Institute Genomics Platform"/>
            <consortium name="The Broad Institute Genome Sequencing Center for Infectious Disease"/>
            <person name="Wu L."/>
            <person name="Ma J."/>
        </authorList>
    </citation>
    <scope>NUCLEOTIDE SEQUENCE [LARGE SCALE GENOMIC DNA]</scope>
    <source>
        <strain evidence="4">JCM 17190</strain>
    </source>
</reference>
<dbReference type="RefSeq" id="WP_344842104.1">
    <property type="nucleotide sequence ID" value="NZ_BAABDF010000001.1"/>
</dbReference>
<evidence type="ECO:0000259" key="2">
    <source>
        <dbReference type="Pfam" id="PF00857"/>
    </source>
</evidence>
<dbReference type="InterPro" id="IPR000868">
    <property type="entry name" value="Isochorismatase-like_dom"/>
</dbReference>
<proteinExistence type="predicted"/>
<evidence type="ECO:0000313" key="4">
    <source>
        <dbReference type="Proteomes" id="UP001399917"/>
    </source>
</evidence>
<dbReference type="Gene3D" id="3.40.50.850">
    <property type="entry name" value="Isochorismatase-like"/>
    <property type="match status" value="1"/>
</dbReference>
<dbReference type="PANTHER" id="PTHR43540">
    <property type="entry name" value="PEROXYUREIDOACRYLATE/UREIDOACRYLATE AMIDOHYDROLASE-RELATED"/>
    <property type="match status" value="1"/>
</dbReference>
<dbReference type="Pfam" id="PF00857">
    <property type="entry name" value="Isochorismatase"/>
    <property type="match status" value="1"/>
</dbReference>
<evidence type="ECO:0000313" key="3">
    <source>
        <dbReference type="EMBL" id="GAA3853800.1"/>
    </source>
</evidence>
<keyword evidence="1 3" id="KW-0378">Hydrolase</keyword>
<dbReference type="InterPro" id="IPR036380">
    <property type="entry name" value="Isochorismatase-like_sf"/>
</dbReference>
<dbReference type="Proteomes" id="UP001399917">
    <property type="component" value="Unassembled WGS sequence"/>
</dbReference>
<evidence type="ECO:0000256" key="1">
    <source>
        <dbReference type="ARBA" id="ARBA00022801"/>
    </source>
</evidence>
<feature type="domain" description="Isochorismatase-like" evidence="2">
    <location>
        <begin position="4"/>
        <end position="146"/>
    </location>
</feature>
<comment type="caution">
    <text evidence="3">The sequence shown here is derived from an EMBL/GenBank/DDBJ whole genome shotgun (WGS) entry which is preliminary data.</text>
</comment>
<dbReference type="SUPFAM" id="SSF52499">
    <property type="entry name" value="Isochorismatase-like hydrolases"/>
    <property type="match status" value="1"/>
</dbReference>
<keyword evidence="4" id="KW-1185">Reference proteome</keyword>
<dbReference type="InterPro" id="IPR050272">
    <property type="entry name" value="Isochorismatase-like_hydrls"/>
</dbReference>
<dbReference type="EMBL" id="BAABDF010000001">
    <property type="protein sequence ID" value="GAA3853800.1"/>
    <property type="molecule type" value="Genomic_DNA"/>
</dbReference>
<dbReference type="GO" id="GO:0016787">
    <property type="term" value="F:hydrolase activity"/>
    <property type="evidence" value="ECO:0007669"/>
    <property type="project" value="UniProtKB-KW"/>
</dbReference>
<organism evidence="3 4">
    <name type="scientific">Celeribacter arenosi</name>
    <dbReference type="NCBI Taxonomy" id="792649"/>
    <lineage>
        <taxon>Bacteria</taxon>
        <taxon>Pseudomonadati</taxon>
        <taxon>Pseudomonadota</taxon>
        <taxon>Alphaproteobacteria</taxon>
        <taxon>Rhodobacterales</taxon>
        <taxon>Roseobacteraceae</taxon>
        <taxon>Celeribacter</taxon>
    </lineage>
</organism>
<dbReference type="PANTHER" id="PTHR43540:SF1">
    <property type="entry name" value="ISOCHORISMATASE HYDROLASE"/>
    <property type="match status" value="1"/>
</dbReference>
<accession>A0ABP7JSY3</accession>